<dbReference type="Proteomes" id="UP000499080">
    <property type="component" value="Unassembled WGS sequence"/>
</dbReference>
<evidence type="ECO:0000313" key="1">
    <source>
        <dbReference type="EMBL" id="GBO26187.1"/>
    </source>
</evidence>
<dbReference type="AlphaFoldDB" id="A0A4Y2VR40"/>
<gene>
    <name evidence="1" type="ORF">AVEN_136254-2_1</name>
</gene>
<name>A0A4Y2VR40_ARAVE</name>
<evidence type="ECO:0000313" key="2">
    <source>
        <dbReference type="Proteomes" id="UP000499080"/>
    </source>
</evidence>
<accession>A0A4Y2VR40</accession>
<proteinExistence type="predicted"/>
<comment type="caution">
    <text evidence="1">The sequence shown here is derived from an EMBL/GenBank/DDBJ whole genome shotgun (WGS) entry which is preliminary data.</text>
</comment>
<protein>
    <submittedName>
        <fullName evidence="1">Uncharacterized protein</fullName>
    </submittedName>
</protein>
<reference evidence="1 2" key="1">
    <citation type="journal article" date="2019" name="Sci. Rep.">
        <title>Orb-weaving spider Araneus ventricosus genome elucidates the spidroin gene catalogue.</title>
        <authorList>
            <person name="Kono N."/>
            <person name="Nakamura H."/>
            <person name="Ohtoshi R."/>
            <person name="Moran D.A.P."/>
            <person name="Shinohara A."/>
            <person name="Yoshida Y."/>
            <person name="Fujiwara M."/>
            <person name="Mori M."/>
            <person name="Tomita M."/>
            <person name="Arakawa K."/>
        </authorList>
    </citation>
    <scope>NUCLEOTIDE SEQUENCE [LARGE SCALE GENOMIC DNA]</scope>
</reference>
<feature type="non-terminal residue" evidence="1">
    <location>
        <position position="1"/>
    </location>
</feature>
<keyword evidence="2" id="KW-1185">Reference proteome</keyword>
<organism evidence="1 2">
    <name type="scientific">Araneus ventricosus</name>
    <name type="common">Orbweaver spider</name>
    <name type="synonym">Epeira ventricosa</name>
    <dbReference type="NCBI Taxonomy" id="182803"/>
    <lineage>
        <taxon>Eukaryota</taxon>
        <taxon>Metazoa</taxon>
        <taxon>Ecdysozoa</taxon>
        <taxon>Arthropoda</taxon>
        <taxon>Chelicerata</taxon>
        <taxon>Arachnida</taxon>
        <taxon>Araneae</taxon>
        <taxon>Araneomorphae</taxon>
        <taxon>Entelegynae</taxon>
        <taxon>Araneoidea</taxon>
        <taxon>Araneidae</taxon>
        <taxon>Araneus</taxon>
    </lineage>
</organism>
<sequence>VQLAQWLASPLRNREVASSIPGCVSYSVFDVICNMFARQAYGKLAASSFHGDFGAFVNLLQAYCKLAHLS</sequence>
<dbReference type="EMBL" id="BGPR01049206">
    <property type="protein sequence ID" value="GBO26187.1"/>
    <property type="molecule type" value="Genomic_DNA"/>
</dbReference>